<evidence type="ECO:0000313" key="1">
    <source>
        <dbReference type="EMBL" id="OAD70571.1"/>
    </source>
</evidence>
<accession>A0A163A2B0</accession>
<dbReference type="GeneID" id="28997477"/>
<name>A0A163A2B0_PHYB8</name>
<evidence type="ECO:0000313" key="2">
    <source>
        <dbReference type="Proteomes" id="UP000077315"/>
    </source>
</evidence>
<proteinExistence type="predicted"/>
<reference evidence="2" key="1">
    <citation type="submission" date="2015-06" db="EMBL/GenBank/DDBJ databases">
        <title>Expansion of signal transduction pathways in fungi by whole-genome duplication.</title>
        <authorList>
            <consortium name="DOE Joint Genome Institute"/>
            <person name="Corrochano L.M."/>
            <person name="Kuo A."/>
            <person name="Marcet-Houben M."/>
            <person name="Polaino S."/>
            <person name="Salamov A."/>
            <person name="Villalobos J.M."/>
            <person name="Alvarez M.I."/>
            <person name="Avalos J."/>
            <person name="Benito E.P."/>
            <person name="Benoit I."/>
            <person name="Burger G."/>
            <person name="Camino L.P."/>
            <person name="Canovas D."/>
            <person name="Cerda-Olmedo E."/>
            <person name="Cheng J.-F."/>
            <person name="Dominguez A."/>
            <person name="Elias M."/>
            <person name="Eslava A.P."/>
            <person name="Glaser F."/>
            <person name="Grimwood J."/>
            <person name="Gutierrez G."/>
            <person name="Heitman J."/>
            <person name="Henrissat B."/>
            <person name="Iturriaga E.A."/>
            <person name="Lang B.F."/>
            <person name="Lavin J.L."/>
            <person name="Lee S."/>
            <person name="Li W."/>
            <person name="Lindquist E."/>
            <person name="Lopez-Garcia S."/>
            <person name="Luque E.M."/>
            <person name="Marcos A.T."/>
            <person name="Martin J."/>
            <person name="McCluskey K."/>
            <person name="Medina H.R."/>
            <person name="Miralles-Duran A."/>
            <person name="Miyazaki A."/>
            <person name="Munoz-Torres E."/>
            <person name="Oguiza J.A."/>
            <person name="Ohm R."/>
            <person name="Olmedo M."/>
            <person name="Orejas M."/>
            <person name="Ortiz-Castellanos L."/>
            <person name="Pisabarro A.G."/>
            <person name="Rodriguez-Romero J."/>
            <person name="Ruiz-Herrera J."/>
            <person name="Ruiz-Vazquez R."/>
            <person name="Sanz C."/>
            <person name="Schackwitz W."/>
            <person name="Schmutz J."/>
            <person name="Shahriari M."/>
            <person name="Shelest E."/>
            <person name="Silva-Franco F."/>
            <person name="Soanes D."/>
            <person name="Syed K."/>
            <person name="Tagua V.G."/>
            <person name="Talbot N.J."/>
            <person name="Thon M."/>
            <person name="De vries R.P."/>
            <person name="Wiebenga A."/>
            <person name="Yadav J.S."/>
            <person name="Braun E.L."/>
            <person name="Baker S."/>
            <person name="Garre V."/>
            <person name="Horwitz B."/>
            <person name="Torres-Martinez S."/>
            <person name="Idnurm A."/>
            <person name="Herrera-Estrella A."/>
            <person name="Gabaldon T."/>
            <person name="Grigoriev I.V."/>
        </authorList>
    </citation>
    <scope>NUCLEOTIDE SEQUENCE [LARGE SCALE GENOMIC DNA]</scope>
    <source>
        <strain evidence="2">NRRL 1555(-)</strain>
    </source>
</reference>
<protein>
    <submittedName>
        <fullName evidence="1">Uncharacterized protein</fullName>
    </submittedName>
</protein>
<gene>
    <name evidence="1" type="ORF">PHYBLDRAFT_171315</name>
</gene>
<sequence length="229" mass="26736">MFSSVDFLLFVMPTVVVHKFVLSRIRHAVLDLVLACSIAQQWEVTEKEIHTIERVINHWHSFLRLEIQERRLKPTIFVMNQHMLVHLGYMHCFGGWAARRRPSDKRTSNFEVASNDVAGLQFWSNPIRKTLAVIAIECDMNYHNLVRFLACLWDQDSAVMEHKTIEVVCTTKMWKDNVVLKISGIKILSTRLRAFSAVRELLIYLKLNTATLAKEKSIFPAVRFIFFFK</sequence>
<dbReference type="OrthoDB" id="2290907at2759"/>
<dbReference type="Proteomes" id="UP000077315">
    <property type="component" value="Unassembled WGS sequence"/>
</dbReference>
<dbReference type="RefSeq" id="XP_018288611.1">
    <property type="nucleotide sequence ID" value="XM_018436571.1"/>
</dbReference>
<keyword evidence="2" id="KW-1185">Reference proteome</keyword>
<dbReference type="InParanoid" id="A0A163A2B0"/>
<dbReference type="VEuPathDB" id="FungiDB:PHYBLDRAFT_171315"/>
<organism evidence="1 2">
    <name type="scientific">Phycomyces blakesleeanus (strain ATCC 8743b / DSM 1359 / FGSC 10004 / NBRC 33097 / NRRL 1555)</name>
    <dbReference type="NCBI Taxonomy" id="763407"/>
    <lineage>
        <taxon>Eukaryota</taxon>
        <taxon>Fungi</taxon>
        <taxon>Fungi incertae sedis</taxon>
        <taxon>Mucoromycota</taxon>
        <taxon>Mucoromycotina</taxon>
        <taxon>Mucoromycetes</taxon>
        <taxon>Mucorales</taxon>
        <taxon>Phycomycetaceae</taxon>
        <taxon>Phycomyces</taxon>
    </lineage>
</organism>
<dbReference type="AlphaFoldDB" id="A0A163A2B0"/>
<dbReference type="EMBL" id="KV440988">
    <property type="protein sequence ID" value="OAD70571.1"/>
    <property type="molecule type" value="Genomic_DNA"/>
</dbReference>